<keyword evidence="5" id="KW-0472">Membrane</keyword>
<dbReference type="Proteomes" id="UP001498398">
    <property type="component" value="Unassembled WGS sequence"/>
</dbReference>
<gene>
    <name evidence="7" type="primary">COX6A</name>
    <name evidence="7" type="ORF">VKT23_003292</name>
</gene>
<evidence type="ECO:0000313" key="8">
    <source>
        <dbReference type="Proteomes" id="UP001498398"/>
    </source>
</evidence>
<dbReference type="PANTHER" id="PTHR11504:SF0">
    <property type="entry name" value="CYTOCHROME C OXIDASE SUBUNIT"/>
    <property type="match status" value="1"/>
</dbReference>
<evidence type="ECO:0000256" key="6">
    <source>
        <dbReference type="RuleBase" id="RU004396"/>
    </source>
</evidence>
<comment type="caution">
    <text evidence="7">The sequence shown here is derived from an EMBL/GenBank/DDBJ whole genome shotgun (WGS) entry which is preliminary data.</text>
</comment>
<dbReference type="InterPro" id="IPR001349">
    <property type="entry name" value="Cyt_c_oxidase_su6a"/>
</dbReference>
<reference evidence="7 8" key="1">
    <citation type="submission" date="2024-01" db="EMBL/GenBank/DDBJ databases">
        <title>A draft genome for the cacao thread blight pathogen Marasmiellus scandens.</title>
        <authorList>
            <person name="Baruah I.K."/>
            <person name="Leung J."/>
            <person name="Bukari Y."/>
            <person name="Amoako-Attah I."/>
            <person name="Meinhardt L.W."/>
            <person name="Bailey B.A."/>
            <person name="Cohen S.P."/>
        </authorList>
    </citation>
    <scope>NUCLEOTIDE SEQUENCE [LARGE SCALE GENOMIC DNA]</scope>
    <source>
        <strain evidence="7 8">GH-19</strain>
    </source>
</reference>
<keyword evidence="2" id="KW-0999">Mitochondrion inner membrane</keyword>
<dbReference type="PANTHER" id="PTHR11504">
    <property type="entry name" value="CYTOCHROME C OXIDASE POLYPEPTIDE VIA"/>
    <property type="match status" value="1"/>
</dbReference>
<keyword evidence="4" id="KW-0496">Mitochondrion</keyword>
<proteinExistence type="inferred from homology"/>
<dbReference type="Pfam" id="PF02046">
    <property type="entry name" value="COX6A"/>
    <property type="match status" value="1"/>
</dbReference>
<accession>A0ABR1JZH5</accession>
<keyword evidence="3" id="KW-0809">Transit peptide</keyword>
<evidence type="ECO:0000256" key="2">
    <source>
        <dbReference type="ARBA" id="ARBA00022792"/>
    </source>
</evidence>
<evidence type="ECO:0000313" key="7">
    <source>
        <dbReference type="EMBL" id="KAK7468791.1"/>
    </source>
</evidence>
<keyword evidence="8" id="KW-1185">Reference proteome</keyword>
<evidence type="ECO:0000256" key="3">
    <source>
        <dbReference type="ARBA" id="ARBA00022946"/>
    </source>
</evidence>
<dbReference type="Gene3D" id="4.10.95.10">
    <property type="entry name" value="Cytochrome c oxidase, subunit VIa"/>
    <property type="match status" value="1"/>
</dbReference>
<comment type="subcellular location">
    <subcellularLocation>
        <location evidence="1">Mitochondrion inner membrane</location>
    </subcellularLocation>
</comment>
<protein>
    <submittedName>
        <fullName evidence="7">Cytochrome c oxidase subunit 6A</fullName>
    </submittedName>
</protein>
<evidence type="ECO:0000256" key="5">
    <source>
        <dbReference type="ARBA" id="ARBA00023136"/>
    </source>
</evidence>
<dbReference type="SUPFAM" id="SSF81411">
    <property type="entry name" value="Mitochondrial cytochrome c oxidase subunit VIa"/>
    <property type="match status" value="1"/>
</dbReference>
<dbReference type="EMBL" id="JBANRG010000003">
    <property type="protein sequence ID" value="KAK7468791.1"/>
    <property type="molecule type" value="Genomic_DNA"/>
</dbReference>
<evidence type="ECO:0000256" key="4">
    <source>
        <dbReference type="ARBA" id="ARBA00023128"/>
    </source>
</evidence>
<comment type="similarity">
    <text evidence="6">Belongs to the cytochrome c oxidase subunit 6A family.</text>
</comment>
<sequence>MTKQQLEFPTALLRYFSSSFIMYSRLLARRTGPAFRRFSTQSPVTSKSPYIAELEAVEHHAHETTDLWRKISFYVCIPAIAVCSAWVYNLEVEHKSHIEHLKHENDGVVPQPPAYEYLNVRRKPYPWGPNSLFFNSEVQKDMSEA</sequence>
<dbReference type="InterPro" id="IPR036418">
    <property type="entry name" value="Cyt_c_oxidase_su6a_sf"/>
</dbReference>
<organism evidence="7 8">
    <name type="scientific">Marasmiellus scandens</name>
    <dbReference type="NCBI Taxonomy" id="2682957"/>
    <lineage>
        <taxon>Eukaryota</taxon>
        <taxon>Fungi</taxon>
        <taxon>Dikarya</taxon>
        <taxon>Basidiomycota</taxon>
        <taxon>Agaricomycotina</taxon>
        <taxon>Agaricomycetes</taxon>
        <taxon>Agaricomycetidae</taxon>
        <taxon>Agaricales</taxon>
        <taxon>Marasmiineae</taxon>
        <taxon>Omphalotaceae</taxon>
        <taxon>Marasmiellus</taxon>
    </lineage>
</organism>
<evidence type="ECO:0000256" key="1">
    <source>
        <dbReference type="ARBA" id="ARBA00004273"/>
    </source>
</evidence>
<name>A0ABR1JZH5_9AGAR</name>